<keyword evidence="1" id="KW-0472">Membrane</keyword>
<accession>A0A3N5AQR6</accession>
<feature type="transmembrane region" description="Helical" evidence="1">
    <location>
        <begin position="12"/>
        <end position="34"/>
    </location>
</feature>
<name>A0A3N5AQR6_9THEO</name>
<gene>
    <name evidence="2" type="ORF">EDD75_1510</name>
</gene>
<evidence type="ECO:0000256" key="1">
    <source>
        <dbReference type="SAM" id="Phobius"/>
    </source>
</evidence>
<keyword evidence="1" id="KW-1133">Transmembrane helix</keyword>
<keyword evidence="3" id="KW-1185">Reference proteome</keyword>
<reference evidence="2 3" key="1">
    <citation type="submission" date="2018-11" db="EMBL/GenBank/DDBJ databases">
        <title>Genomic Encyclopedia of Type Strains, Phase IV (KMG-IV): sequencing the most valuable type-strain genomes for metagenomic binning, comparative biology and taxonomic classification.</title>
        <authorList>
            <person name="Goeker M."/>
        </authorList>
    </citation>
    <scope>NUCLEOTIDE SEQUENCE [LARGE SCALE GENOMIC DNA]</scope>
    <source>
        <strain evidence="2 3">DSM 102936</strain>
    </source>
</reference>
<organism evidence="2 3">
    <name type="scientific">Thermodesulfitimonas autotrophica</name>
    <dbReference type="NCBI Taxonomy" id="1894989"/>
    <lineage>
        <taxon>Bacteria</taxon>
        <taxon>Bacillati</taxon>
        <taxon>Bacillota</taxon>
        <taxon>Clostridia</taxon>
        <taxon>Thermoanaerobacterales</taxon>
        <taxon>Thermoanaerobacteraceae</taxon>
        <taxon>Thermodesulfitimonas</taxon>
    </lineage>
</organism>
<dbReference type="RefSeq" id="WP_123930232.1">
    <property type="nucleotide sequence ID" value="NZ_RKRE01000002.1"/>
</dbReference>
<dbReference type="OrthoDB" id="1723529at2"/>
<protein>
    <submittedName>
        <fullName evidence="2">Uncharacterized protein DUF4330</fullName>
    </submittedName>
</protein>
<sequence>MRLLDEKGKIFGLVNVIDATVILVVLLIIAGAVYKLLLPKTYTPPTEVQFVVRVPALPPESARMVKVGDRMVAGANYVPVTVKHVTVEPAFSTETDAAGRKVAARDPYFKDLVVTLEGSIPITTAQIKLGNQEIRAGRDYFLKSLTYEFKGTIIKVTLIPSQDKPAP</sequence>
<dbReference type="Proteomes" id="UP000282654">
    <property type="component" value="Unassembled WGS sequence"/>
</dbReference>
<dbReference type="Pfam" id="PF14221">
    <property type="entry name" value="DUF4330"/>
    <property type="match status" value="1"/>
</dbReference>
<comment type="caution">
    <text evidence="2">The sequence shown here is derived from an EMBL/GenBank/DDBJ whole genome shotgun (WGS) entry which is preliminary data.</text>
</comment>
<dbReference type="AlphaFoldDB" id="A0A3N5AQR6"/>
<evidence type="ECO:0000313" key="2">
    <source>
        <dbReference type="EMBL" id="RPF47224.1"/>
    </source>
</evidence>
<proteinExistence type="predicted"/>
<dbReference type="InterPro" id="IPR025480">
    <property type="entry name" value="DUF4330"/>
</dbReference>
<evidence type="ECO:0000313" key="3">
    <source>
        <dbReference type="Proteomes" id="UP000282654"/>
    </source>
</evidence>
<dbReference type="EMBL" id="RKRE01000002">
    <property type="protein sequence ID" value="RPF47224.1"/>
    <property type="molecule type" value="Genomic_DNA"/>
</dbReference>
<keyword evidence="1" id="KW-0812">Transmembrane</keyword>